<dbReference type="Gene3D" id="1.10.357.10">
    <property type="entry name" value="Tetracycline Repressor, domain 2"/>
    <property type="match status" value="1"/>
</dbReference>
<dbReference type="InterPro" id="IPR001647">
    <property type="entry name" value="HTH_TetR"/>
</dbReference>
<dbReference type="RefSeq" id="WP_203008090.1">
    <property type="nucleotide sequence ID" value="NZ_JADWYU010000301.1"/>
</dbReference>
<name>A0A937RE31_9ACTN</name>
<evidence type="ECO:0000259" key="5">
    <source>
        <dbReference type="PROSITE" id="PS50977"/>
    </source>
</evidence>
<organism evidence="6 7">
    <name type="scientific">Frankia nepalensis</name>
    <dbReference type="NCBI Taxonomy" id="1836974"/>
    <lineage>
        <taxon>Bacteria</taxon>
        <taxon>Bacillati</taxon>
        <taxon>Actinomycetota</taxon>
        <taxon>Actinomycetes</taxon>
        <taxon>Frankiales</taxon>
        <taxon>Frankiaceae</taxon>
        <taxon>Frankia</taxon>
    </lineage>
</organism>
<sequence length="215" mass="24397">MDWAERVVDRSLVLHRTRSRSIQQTKIIVDAAKRLIVGQGGNFTTHLLVKEAGVSMKTFYLHFAGKDQLLVAVVEDLITEAAMRYEEAARDLPDPVARLRHHVMAVQSSLAPDADDLAIARFVASEHWRLRQLLPEEMMYANRPYVELLAREIRAAQEAGMLPVADVDRDAKMIARIVMSAFHHYAFPAPEDPEEGMDEYLWEFCLGALRRSADV</sequence>
<evidence type="ECO:0000313" key="6">
    <source>
        <dbReference type="EMBL" id="MBL7625749.1"/>
    </source>
</evidence>
<dbReference type="GO" id="GO:0003700">
    <property type="term" value="F:DNA-binding transcription factor activity"/>
    <property type="evidence" value="ECO:0007669"/>
    <property type="project" value="TreeGrafter"/>
</dbReference>
<evidence type="ECO:0000256" key="3">
    <source>
        <dbReference type="ARBA" id="ARBA00023163"/>
    </source>
</evidence>
<keyword evidence="3" id="KW-0804">Transcription</keyword>
<gene>
    <name evidence="6" type="ORF">I7412_00845</name>
</gene>
<keyword evidence="7" id="KW-1185">Reference proteome</keyword>
<dbReference type="AlphaFoldDB" id="A0A937RE31"/>
<dbReference type="Pfam" id="PF00440">
    <property type="entry name" value="TetR_N"/>
    <property type="match status" value="1"/>
</dbReference>
<dbReference type="Proteomes" id="UP000604475">
    <property type="component" value="Unassembled WGS sequence"/>
</dbReference>
<accession>A0A937RE31</accession>
<keyword evidence="2 4" id="KW-0238">DNA-binding</keyword>
<dbReference type="EMBL" id="JAEACQ010000041">
    <property type="protein sequence ID" value="MBL7625749.1"/>
    <property type="molecule type" value="Genomic_DNA"/>
</dbReference>
<reference evidence="6" key="1">
    <citation type="submission" date="2020-12" db="EMBL/GenBank/DDBJ databases">
        <title>Genomic characterization of non-nitrogen-fixing Frankia strains.</title>
        <authorList>
            <person name="Carlos-Shanley C."/>
            <person name="Guerra T."/>
            <person name="Hahn D."/>
        </authorList>
    </citation>
    <scope>NUCLEOTIDE SEQUENCE</scope>
    <source>
        <strain evidence="6">CN6</strain>
    </source>
</reference>
<feature type="domain" description="HTH tetR-type" evidence="5">
    <location>
        <begin position="22"/>
        <end position="81"/>
    </location>
</feature>
<dbReference type="InterPro" id="IPR009057">
    <property type="entry name" value="Homeodomain-like_sf"/>
</dbReference>
<dbReference type="SUPFAM" id="SSF46689">
    <property type="entry name" value="Homeodomain-like"/>
    <property type="match status" value="1"/>
</dbReference>
<dbReference type="PRINTS" id="PR00455">
    <property type="entry name" value="HTHTETR"/>
</dbReference>
<comment type="caution">
    <text evidence="6">The sequence shown here is derived from an EMBL/GenBank/DDBJ whole genome shotgun (WGS) entry which is preliminary data.</text>
</comment>
<protein>
    <submittedName>
        <fullName evidence="6">TetR/AcrR family transcriptional regulator</fullName>
    </submittedName>
</protein>
<dbReference type="PANTHER" id="PTHR30055">
    <property type="entry name" value="HTH-TYPE TRANSCRIPTIONAL REGULATOR RUTR"/>
    <property type="match status" value="1"/>
</dbReference>
<evidence type="ECO:0000256" key="1">
    <source>
        <dbReference type="ARBA" id="ARBA00023015"/>
    </source>
</evidence>
<dbReference type="SUPFAM" id="SSF48498">
    <property type="entry name" value="Tetracyclin repressor-like, C-terminal domain"/>
    <property type="match status" value="1"/>
</dbReference>
<dbReference type="InterPro" id="IPR050109">
    <property type="entry name" value="HTH-type_TetR-like_transc_reg"/>
</dbReference>
<dbReference type="GO" id="GO:0000976">
    <property type="term" value="F:transcription cis-regulatory region binding"/>
    <property type="evidence" value="ECO:0007669"/>
    <property type="project" value="TreeGrafter"/>
</dbReference>
<dbReference type="PROSITE" id="PS50977">
    <property type="entry name" value="HTH_TETR_2"/>
    <property type="match status" value="1"/>
</dbReference>
<feature type="DNA-binding region" description="H-T-H motif" evidence="4">
    <location>
        <begin position="44"/>
        <end position="63"/>
    </location>
</feature>
<proteinExistence type="predicted"/>
<evidence type="ECO:0000313" key="7">
    <source>
        <dbReference type="Proteomes" id="UP000604475"/>
    </source>
</evidence>
<evidence type="ECO:0000256" key="4">
    <source>
        <dbReference type="PROSITE-ProRule" id="PRU00335"/>
    </source>
</evidence>
<evidence type="ECO:0000256" key="2">
    <source>
        <dbReference type="ARBA" id="ARBA00023125"/>
    </source>
</evidence>
<dbReference type="PANTHER" id="PTHR30055:SF234">
    <property type="entry name" value="HTH-TYPE TRANSCRIPTIONAL REGULATOR BETI"/>
    <property type="match status" value="1"/>
</dbReference>
<keyword evidence="1" id="KW-0805">Transcription regulation</keyword>
<dbReference type="InterPro" id="IPR036271">
    <property type="entry name" value="Tet_transcr_reg_TetR-rel_C_sf"/>
</dbReference>